<dbReference type="Pfam" id="PF00069">
    <property type="entry name" value="Pkinase"/>
    <property type="match status" value="1"/>
</dbReference>
<dbReference type="Gene3D" id="1.10.510.10">
    <property type="entry name" value="Transferase(Phosphotransferase) domain 1"/>
    <property type="match status" value="1"/>
</dbReference>
<name>A0A318ZL77_9EURO</name>
<accession>A0A318ZL77</accession>
<organism evidence="2 3">
    <name type="scientific">Aspergillus saccharolyticus JOP 1030-1</name>
    <dbReference type="NCBI Taxonomy" id="1450539"/>
    <lineage>
        <taxon>Eukaryota</taxon>
        <taxon>Fungi</taxon>
        <taxon>Dikarya</taxon>
        <taxon>Ascomycota</taxon>
        <taxon>Pezizomycotina</taxon>
        <taxon>Eurotiomycetes</taxon>
        <taxon>Eurotiomycetidae</taxon>
        <taxon>Eurotiales</taxon>
        <taxon>Aspergillaceae</taxon>
        <taxon>Aspergillus</taxon>
        <taxon>Aspergillus subgen. Circumdati</taxon>
    </lineage>
</organism>
<sequence>MSLKPKLESPINLPIPSRDPCYPGMEPSEVPEDFIKQGHPYRLLHRFFIGIEPGLTDIDAIEFTNKRPVSYVKKFISKSLETDTKSLVETSHPNLVNLREVFIHGRSCFFLYERWSLSLDEVQKLGPVFQLSEVEVANICYKIFMGLLDIHETLKISHGNIHMGNVFICEDGEVKIGDIGESMIHHRNQNDKARDIVAVFCIARTLLISNKAMGRGAIGLLCQDFTSAHSSASIAELIQVGNFTSSISYAYQPIASFHYAKNRVLVPTTCKYLMHNCAAWELFYIYWG</sequence>
<evidence type="ECO:0000313" key="3">
    <source>
        <dbReference type="Proteomes" id="UP000248349"/>
    </source>
</evidence>
<dbReference type="InterPro" id="IPR011009">
    <property type="entry name" value="Kinase-like_dom_sf"/>
</dbReference>
<evidence type="ECO:0000313" key="2">
    <source>
        <dbReference type="EMBL" id="PYH40988.1"/>
    </source>
</evidence>
<protein>
    <recommendedName>
        <fullName evidence="1">Protein kinase domain-containing protein</fullName>
    </recommendedName>
</protein>
<reference evidence="2 3" key="1">
    <citation type="submission" date="2016-12" db="EMBL/GenBank/DDBJ databases">
        <title>The genomes of Aspergillus section Nigri reveals drivers in fungal speciation.</title>
        <authorList>
            <consortium name="DOE Joint Genome Institute"/>
            <person name="Vesth T.C."/>
            <person name="Nybo J."/>
            <person name="Theobald S."/>
            <person name="Brandl J."/>
            <person name="Frisvad J.C."/>
            <person name="Nielsen K.F."/>
            <person name="Lyhne E.K."/>
            <person name="Kogle M.E."/>
            <person name="Kuo A."/>
            <person name="Riley R."/>
            <person name="Clum A."/>
            <person name="Nolan M."/>
            <person name="Lipzen A."/>
            <person name="Salamov A."/>
            <person name="Henrissat B."/>
            <person name="Wiebenga A."/>
            <person name="De Vries R.P."/>
            <person name="Grigoriev I.V."/>
            <person name="Mortensen U.H."/>
            <person name="Andersen M.R."/>
            <person name="Baker S.E."/>
        </authorList>
    </citation>
    <scope>NUCLEOTIDE SEQUENCE [LARGE SCALE GENOMIC DNA]</scope>
    <source>
        <strain evidence="2 3">JOP 1030-1</strain>
    </source>
</reference>
<dbReference type="GeneID" id="37081034"/>
<dbReference type="OrthoDB" id="3254104at2759"/>
<dbReference type="SUPFAM" id="SSF56112">
    <property type="entry name" value="Protein kinase-like (PK-like)"/>
    <property type="match status" value="1"/>
</dbReference>
<dbReference type="GO" id="GO:0004672">
    <property type="term" value="F:protein kinase activity"/>
    <property type="evidence" value="ECO:0007669"/>
    <property type="project" value="InterPro"/>
</dbReference>
<dbReference type="AlphaFoldDB" id="A0A318ZL77"/>
<feature type="domain" description="Protein kinase" evidence="1">
    <location>
        <begin position="41"/>
        <end position="288"/>
    </location>
</feature>
<dbReference type="RefSeq" id="XP_025426970.1">
    <property type="nucleotide sequence ID" value="XM_025579805.1"/>
</dbReference>
<dbReference type="InterPro" id="IPR000719">
    <property type="entry name" value="Prot_kinase_dom"/>
</dbReference>
<evidence type="ECO:0000259" key="1">
    <source>
        <dbReference type="PROSITE" id="PS50011"/>
    </source>
</evidence>
<dbReference type="STRING" id="1450539.A0A318ZL77"/>
<proteinExistence type="predicted"/>
<dbReference type="Proteomes" id="UP000248349">
    <property type="component" value="Unassembled WGS sequence"/>
</dbReference>
<gene>
    <name evidence="2" type="ORF">BP01DRAFT_426661</name>
</gene>
<dbReference type="PROSITE" id="PS50011">
    <property type="entry name" value="PROTEIN_KINASE_DOM"/>
    <property type="match status" value="1"/>
</dbReference>
<dbReference type="GO" id="GO:0005524">
    <property type="term" value="F:ATP binding"/>
    <property type="evidence" value="ECO:0007669"/>
    <property type="project" value="InterPro"/>
</dbReference>
<keyword evidence="3" id="KW-1185">Reference proteome</keyword>
<dbReference type="EMBL" id="KZ821271">
    <property type="protein sequence ID" value="PYH40988.1"/>
    <property type="molecule type" value="Genomic_DNA"/>
</dbReference>